<feature type="transmembrane region" description="Helical" evidence="8">
    <location>
        <begin position="154"/>
        <end position="182"/>
    </location>
</feature>
<gene>
    <name evidence="9" type="ORF">F0A17_04585</name>
</gene>
<evidence type="ECO:0000256" key="4">
    <source>
        <dbReference type="ARBA" id="ARBA00022519"/>
    </source>
</evidence>
<sequence>MVRIASTCHTFPAIVWPGSIRSAAHASHSFRGNRFVLKHILRLPAAPGEPRVDQTPPEARTSRRRLRACHECDWLVALPPLRPGQKADCPRCGHTLATRHHQPAQRSMALAMAAMVALLLAISFPFASFSVSGLGNRIELTETATTLIGFHQPLVGIAVILTIVVLPAIYLLGVIWLQLGLLQDEPLPASRTIARTLSHLHPWMMTDVFIIGALVSLFKVAGMAEVDLGLSFWAFCVFAVLLLLTTQSIDSDWMWFSLAGEPLAPEGVRTGRTAASQGLSGCPTCGLVNRLDAMGRGHCQRCGERLHARAPHSLQRTWALLATAALMYLPANLYPIMTTTSLGQSSPSTIIGGVVELIQMGSWPVAAVIFVASVIVPVGKLVALAWLCLVAERSAELNPVNRTRLYRLTEFIGRWSMVDVFVVAILVALIRAGSLMAITPGPAALAFAAVVVLTMLAAMTFDPRLIWDTPPPRDSHHTQGMSG</sequence>
<comment type="similarity">
    <text evidence="2">Belongs to the PqiA family.</text>
</comment>
<keyword evidence="5 8" id="KW-0812">Transmembrane</keyword>
<dbReference type="GO" id="GO:0005886">
    <property type="term" value="C:plasma membrane"/>
    <property type="evidence" value="ECO:0007669"/>
    <property type="project" value="UniProtKB-SubCell"/>
</dbReference>
<feature type="transmembrane region" description="Helical" evidence="8">
    <location>
        <begin position="228"/>
        <end position="246"/>
    </location>
</feature>
<evidence type="ECO:0000313" key="10">
    <source>
        <dbReference type="Proteomes" id="UP000486760"/>
    </source>
</evidence>
<feature type="transmembrane region" description="Helical" evidence="8">
    <location>
        <begin position="109"/>
        <end position="134"/>
    </location>
</feature>
<keyword evidence="7 8" id="KW-0472">Membrane</keyword>
<feature type="transmembrane region" description="Helical" evidence="8">
    <location>
        <begin position="442"/>
        <end position="461"/>
    </location>
</feature>
<dbReference type="EMBL" id="VTPY01000002">
    <property type="protein sequence ID" value="KAA0013643.1"/>
    <property type="molecule type" value="Genomic_DNA"/>
</dbReference>
<keyword evidence="3" id="KW-1003">Cell membrane</keyword>
<evidence type="ECO:0000256" key="7">
    <source>
        <dbReference type="ARBA" id="ARBA00023136"/>
    </source>
</evidence>
<dbReference type="Pfam" id="PF04403">
    <property type="entry name" value="PqiA"/>
    <property type="match status" value="2"/>
</dbReference>
<evidence type="ECO:0000256" key="5">
    <source>
        <dbReference type="ARBA" id="ARBA00022692"/>
    </source>
</evidence>
<keyword evidence="10" id="KW-1185">Reference proteome</keyword>
<evidence type="ECO:0000256" key="8">
    <source>
        <dbReference type="SAM" id="Phobius"/>
    </source>
</evidence>
<feature type="transmembrane region" description="Helical" evidence="8">
    <location>
        <begin position="411"/>
        <end position="430"/>
    </location>
</feature>
<keyword evidence="4" id="KW-0997">Cell inner membrane</keyword>
<name>A0A7V7G318_9GAMM</name>
<protein>
    <submittedName>
        <fullName evidence="9">Paraquat-inducible protein A</fullName>
    </submittedName>
</protein>
<proteinExistence type="inferred from homology"/>
<feature type="transmembrane region" description="Helical" evidence="8">
    <location>
        <begin position="203"/>
        <end position="222"/>
    </location>
</feature>
<dbReference type="AlphaFoldDB" id="A0A7V7G318"/>
<reference evidence="9 10" key="1">
    <citation type="submission" date="2019-08" db="EMBL/GenBank/DDBJ databases">
        <title>Bioinformatics analysis of the strain L3 and L5.</title>
        <authorList>
            <person name="Li X."/>
        </authorList>
    </citation>
    <scope>NUCLEOTIDE SEQUENCE [LARGE SCALE GENOMIC DNA]</scope>
    <source>
        <strain evidence="9 10">L5</strain>
    </source>
</reference>
<accession>A0A7V7G318</accession>
<evidence type="ECO:0000256" key="2">
    <source>
        <dbReference type="ARBA" id="ARBA00007555"/>
    </source>
</evidence>
<organism evidence="9 10">
    <name type="scientific">Billgrantia pellis</name>
    <dbReference type="NCBI Taxonomy" id="2606936"/>
    <lineage>
        <taxon>Bacteria</taxon>
        <taxon>Pseudomonadati</taxon>
        <taxon>Pseudomonadota</taxon>
        <taxon>Gammaproteobacteria</taxon>
        <taxon>Oceanospirillales</taxon>
        <taxon>Halomonadaceae</taxon>
        <taxon>Billgrantia</taxon>
    </lineage>
</organism>
<evidence type="ECO:0000256" key="3">
    <source>
        <dbReference type="ARBA" id="ARBA00022475"/>
    </source>
</evidence>
<dbReference type="PANTHER" id="PTHR30462">
    <property type="entry name" value="INTERMEMBRANE TRANSPORT PROTEIN PQIB-RELATED"/>
    <property type="match status" value="1"/>
</dbReference>
<evidence type="ECO:0000313" key="9">
    <source>
        <dbReference type="EMBL" id="KAA0013643.1"/>
    </source>
</evidence>
<comment type="subcellular location">
    <subcellularLocation>
        <location evidence="1">Cell inner membrane</location>
        <topology evidence="1">Multi-pass membrane protein</topology>
    </subcellularLocation>
</comment>
<evidence type="ECO:0000256" key="1">
    <source>
        <dbReference type="ARBA" id="ARBA00004429"/>
    </source>
</evidence>
<dbReference type="InterPro" id="IPR007498">
    <property type="entry name" value="PqiA-like"/>
</dbReference>
<feature type="transmembrane region" description="Helical" evidence="8">
    <location>
        <begin position="318"/>
        <end position="337"/>
    </location>
</feature>
<dbReference type="InterPro" id="IPR005219">
    <property type="entry name" value="PqiA-like_proteobact"/>
</dbReference>
<comment type="caution">
    <text evidence="9">The sequence shown here is derived from an EMBL/GenBank/DDBJ whole genome shotgun (WGS) entry which is preliminary data.</text>
</comment>
<keyword evidence="6 8" id="KW-1133">Transmembrane helix</keyword>
<dbReference type="PANTHER" id="PTHR30462:SF3">
    <property type="entry name" value="INTERMEMBRANE TRANSPORT PROTEIN PQIA"/>
    <property type="match status" value="1"/>
</dbReference>
<evidence type="ECO:0000256" key="6">
    <source>
        <dbReference type="ARBA" id="ARBA00022989"/>
    </source>
</evidence>
<dbReference type="NCBIfam" id="TIGR00155">
    <property type="entry name" value="pqiA_fam"/>
    <property type="match status" value="1"/>
</dbReference>
<dbReference type="Proteomes" id="UP000486760">
    <property type="component" value="Unassembled WGS sequence"/>
</dbReference>
<dbReference type="InterPro" id="IPR051800">
    <property type="entry name" value="PqiA-PqiB_transport"/>
</dbReference>
<feature type="transmembrane region" description="Helical" evidence="8">
    <location>
        <begin position="365"/>
        <end position="390"/>
    </location>
</feature>